<feature type="transmembrane region" description="Helical" evidence="1">
    <location>
        <begin position="49"/>
        <end position="70"/>
    </location>
</feature>
<keyword evidence="3" id="KW-1185">Reference proteome</keyword>
<dbReference type="AlphaFoldDB" id="A0A0D0ILD5"/>
<feature type="transmembrane region" description="Helical" evidence="1">
    <location>
        <begin position="24"/>
        <end position="43"/>
    </location>
</feature>
<dbReference type="EMBL" id="JXSQ01000019">
    <property type="protein sequence ID" value="KIP51937.1"/>
    <property type="molecule type" value="Genomic_DNA"/>
</dbReference>
<evidence type="ECO:0000313" key="3">
    <source>
        <dbReference type="Proteomes" id="UP000032120"/>
    </source>
</evidence>
<evidence type="ECO:0000256" key="1">
    <source>
        <dbReference type="SAM" id="Phobius"/>
    </source>
</evidence>
<proteinExistence type="predicted"/>
<sequence>MSAAALPPTADWGQRATKFKAQGYVLAATLFAASAAFVCVPRYAHFSRFMVGTFLVFALTLTCVAISLCFQSRWVAPPGVVSYIDSPGQTRFARSPAIALTLGLSLTLIMAAGAGFVAYTVASGFVSHGRAAFAVIPRSAWVFALLFLIQTVMMWRGTRRAALGRRGATVAPGGVTVAQLLTTVDVNWHHIADARMQVAVVATTPKARAVPCLAIELTSGDVLLAEATELGSDPNAVAAFIRYYRDNPRARERLVDPAAAISHFSEAQETR</sequence>
<dbReference type="Proteomes" id="UP000032120">
    <property type="component" value="Unassembled WGS sequence"/>
</dbReference>
<keyword evidence="1" id="KW-1133">Transmembrane helix</keyword>
<feature type="transmembrane region" description="Helical" evidence="1">
    <location>
        <begin position="97"/>
        <end position="119"/>
    </location>
</feature>
<comment type="caution">
    <text evidence="2">The sequence shown here is derived from an EMBL/GenBank/DDBJ whole genome shotgun (WGS) entry which is preliminary data.</text>
</comment>
<keyword evidence="1" id="KW-0472">Membrane</keyword>
<name>A0A0D0ILD5_9MICO</name>
<accession>A0A0D0ILD5</accession>
<evidence type="ECO:0000313" key="2">
    <source>
        <dbReference type="EMBL" id="KIP51937.1"/>
    </source>
</evidence>
<keyword evidence="1" id="KW-0812">Transmembrane</keyword>
<organism evidence="2 3">
    <name type="scientific">Leucobacter komagatae</name>
    <dbReference type="NCBI Taxonomy" id="55969"/>
    <lineage>
        <taxon>Bacteria</taxon>
        <taxon>Bacillati</taxon>
        <taxon>Actinomycetota</taxon>
        <taxon>Actinomycetes</taxon>
        <taxon>Micrococcales</taxon>
        <taxon>Microbacteriaceae</taxon>
        <taxon>Leucobacter</taxon>
    </lineage>
</organism>
<feature type="transmembrane region" description="Helical" evidence="1">
    <location>
        <begin position="131"/>
        <end position="155"/>
    </location>
</feature>
<reference evidence="2 3" key="1">
    <citation type="submission" date="2015-01" db="EMBL/GenBank/DDBJ databases">
        <title>Draft genome sequence of Leucobacter komagatae strain VKM ST2845.</title>
        <authorList>
            <person name="Karlyshev A.V."/>
            <person name="Kudryashova E.B."/>
        </authorList>
    </citation>
    <scope>NUCLEOTIDE SEQUENCE [LARGE SCALE GENOMIC DNA]</scope>
    <source>
        <strain evidence="2 3">VKM ST2845</strain>
    </source>
</reference>
<gene>
    <name evidence="2" type="ORF">SD72_12480</name>
</gene>
<protein>
    <submittedName>
        <fullName evidence="2">Uncharacterized protein</fullName>
    </submittedName>
</protein>